<dbReference type="InParanoid" id="A0A6L2PP09"/>
<reference evidence="3" key="1">
    <citation type="submission" date="2020-01" db="EMBL/GenBank/DDBJ databases">
        <title>Draft genome sequence of the Termite Coptotermes fromosanus.</title>
        <authorList>
            <person name="Itakura S."/>
            <person name="Yosikawa Y."/>
            <person name="Umezawa K."/>
        </authorList>
    </citation>
    <scope>NUCLEOTIDE SEQUENCE [LARGE SCALE GENOMIC DNA]</scope>
</reference>
<dbReference type="InterPro" id="IPR007577">
    <property type="entry name" value="GlycoTrfase_DXD_sugar-bd_CS"/>
</dbReference>
<accession>A0A6L2PP09</accession>
<keyword evidence="1" id="KW-0472">Membrane</keyword>
<feature type="non-terminal residue" evidence="2">
    <location>
        <position position="1"/>
    </location>
</feature>
<gene>
    <name evidence="2" type="ORF">Cfor_08798</name>
</gene>
<keyword evidence="3" id="KW-1185">Reference proteome</keyword>
<dbReference type="InterPro" id="IPR029044">
    <property type="entry name" value="Nucleotide-diphossugar_trans"/>
</dbReference>
<keyword evidence="1" id="KW-1133">Transmembrane helix</keyword>
<feature type="transmembrane region" description="Helical" evidence="1">
    <location>
        <begin position="20"/>
        <end position="37"/>
    </location>
</feature>
<evidence type="ECO:0000313" key="3">
    <source>
        <dbReference type="Proteomes" id="UP000502823"/>
    </source>
</evidence>
<dbReference type="PANTHER" id="PTHR46830:SF1">
    <property type="entry name" value="ALPHA-1,4-N-ACETYLGLUCOSAMINYLTRANSFERASE"/>
    <property type="match status" value="1"/>
</dbReference>
<name>A0A6L2PP09_COPFO</name>
<keyword evidence="1" id="KW-0812">Transmembrane</keyword>
<dbReference type="SUPFAM" id="SSF53448">
    <property type="entry name" value="Nucleotide-diphospho-sugar transferases"/>
    <property type="match status" value="1"/>
</dbReference>
<evidence type="ECO:0000256" key="1">
    <source>
        <dbReference type="SAM" id="Phobius"/>
    </source>
</evidence>
<dbReference type="OrthoDB" id="409543at2759"/>
<dbReference type="EMBL" id="BLKM01008640">
    <property type="protein sequence ID" value="GFG34361.1"/>
    <property type="molecule type" value="Genomic_DNA"/>
</dbReference>
<dbReference type="Proteomes" id="UP000502823">
    <property type="component" value="Unassembled WGS sequence"/>
</dbReference>
<sequence>QMKKKMASVLQWKLHRLFSVPRLIVLVVIIIVLVLLLKPSEDYIFLPYRQELFDTVANSAFNGFNNETGAPNGEYIVPNIVHFLFFDIHELSFVDAVCVLAAFKNQRPENIYFHTNVAEFKGRYWEKLKSTPGLRITIKNVTLPDKIFGQKFGASNHRWHAGDVVRIRILMEYGGIFLDNDSYLVKSLDEFRKFEMTLGWPEGQYLGTQVLVAHKDARFLRLWLETYRQYYPDRWYFNAGEKPTREVLWFKPELVHRVKVLFGVQGLSEELYRMDNWDEWHRYYAVHLLIRHRWYLDSWWNMYWWPKLDENNIRDYPKTFGEMAREAYFS</sequence>
<comment type="caution">
    <text evidence="2">The sequence shown here is derived from an EMBL/GenBank/DDBJ whole genome shotgun (WGS) entry which is preliminary data.</text>
</comment>
<dbReference type="Pfam" id="PF04488">
    <property type="entry name" value="Gly_transf_sug"/>
    <property type="match status" value="1"/>
</dbReference>
<proteinExistence type="predicted"/>
<evidence type="ECO:0000313" key="2">
    <source>
        <dbReference type="EMBL" id="GFG34361.1"/>
    </source>
</evidence>
<protein>
    <submittedName>
        <fullName evidence="2">Uncharacterized protein</fullName>
    </submittedName>
</protein>
<organism evidence="2 3">
    <name type="scientific">Coptotermes formosanus</name>
    <name type="common">Formosan subterranean termite</name>
    <dbReference type="NCBI Taxonomy" id="36987"/>
    <lineage>
        <taxon>Eukaryota</taxon>
        <taxon>Metazoa</taxon>
        <taxon>Ecdysozoa</taxon>
        <taxon>Arthropoda</taxon>
        <taxon>Hexapoda</taxon>
        <taxon>Insecta</taxon>
        <taxon>Pterygota</taxon>
        <taxon>Neoptera</taxon>
        <taxon>Polyneoptera</taxon>
        <taxon>Dictyoptera</taxon>
        <taxon>Blattodea</taxon>
        <taxon>Blattoidea</taxon>
        <taxon>Termitoidae</taxon>
        <taxon>Rhinotermitidae</taxon>
        <taxon>Coptotermes</taxon>
    </lineage>
</organism>
<dbReference type="Gene3D" id="3.90.550.20">
    <property type="match status" value="1"/>
</dbReference>
<dbReference type="AlphaFoldDB" id="A0A6L2PP09"/>
<dbReference type="PANTHER" id="PTHR46830">
    <property type="entry name" value="TRANSFERASE, PUTATIVE-RELATED"/>
    <property type="match status" value="1"/>
</dbReference>